<comment type="caution">
    <text evidence="1">The sequence shown here is derived from an EMBL/GenBank/DDBJ whole genome shotgun (WGS) entry which is preliminary data.</text>
</comment>
<keyword evidence="2" id="KW-1185">Reference proteome</keyword>
<dbReference type="EMBL" id="VSWC01000028">
    <property type="protein sequence ID" value="KAA1108245.1"/>
    <property type="molecule type" value="Genomic_DNA"/>
</dbReference>
<name>A0A5B0Q4Q2_PUCGR</name>
<dbReference type="Proteomes" id="UP000324748">
    <property type="component" value="Unassembled WGS sequence"/>
</dbReference>
<gene>
    <name evidence="1" type="ORF">PGT21_005656</name>
</gene>
<proteinExistence type="predicted"/>
<evidence type="ECO:0000313" key="1">
    <source>
        <dbReference type="EMBL" id="KAA1108245.1"/>
    </source>
</evidence>
<sequence>MDMPSNLRFWESISVPIKREVKPDISSRLLSNSSSNSSSLSVFSNWHRALSANLDRNPPSAPFG</sequence>
<reference evidence="1 2" key="1">
    <citation type="submission" date="2019-05" db="EMBL/GenBank/DDBJ databases">
        <title>Emergence of the Ug99 lineage of the wheat stem rust pathogen through somatic hybridization.</title>
        <authorList>
            <person name="Li F."/>
            <person name="Upadhyaya N.M."/>
            <person name="Sperschneider J."/>
            <person name="Matny O."/>
            <person name="Nguyen-Phuc H."/>
            <person name="Mago R."/>
            <person name="Raley C."/>
            <person name="Miller M.E."/>
            <person name="Silverstein K.A.T."/>
            <person name="Henningsen E."/>
            <person name="Hirsch C.D."/>
            <person name="Visser B."/>
            <person name="Pretorius Z.A."/>
            <person name="Steffenson B.J."/>
            <person name="Schwessinger B."/>
            <person name="Dodds P.N."/>
            <person name="Figueroa M."/>
        </authorList>
    </citation>
    <scope>NUCLEOTIDE SEQUENCE [LARGE SCALE GENOMIC DNA]</scope>
    <source>
        <strain evidence="1">21-0</strain>
    </source>
</reference>
<evidence type="ECO:0000313" key="2">
    <source>
        <dbReference type="Proteomes" id="UP000324748"/>
    </source>
</evidence>
<dbReference type="AlphaFoldDB" id="A0A5B0Q4Q2"/>
<organism evidence="1 2">
    <name type="scientific">Puccinia graminis f. sp. tritici</name>
    <dbReference type="NCBI Taxonomy" id="56615"/>
    <lineage>
        <taxon>Eukaryota</taxon>
        <taxon>Fungi</taxon>
        <taxon>Dikarya</taxon>
        <taxon>Basidiomycota</taxon>
        <taxon>Pucciniomycotina</taxon>
        <taxon>Pucciniomycetes</taxon>
        <taxon>Pucciniales</taxon>
        <taxon>Pucciniaceae</taxon>
        <taxon>Puccinia</taxon>
    </lineage>
</organism>
<protein>
    <submittedName>
        <fullName evidence="1">Uncharacterized protein</fullName>
    </submittedName>
</protein>
<accession>A0A5B0Q4Q2</accession>